<dbReference type="EMBL" id="PGGS01000537">
    <property type="protein sequence ID" value="PNH03182.1"/>
    <property type="molecule type" value="Genomic_DNA"/>
</dbReference>
<keyword evidence="2" id="KW-1185">Reference proteome</keyword>
<protein>
    <submittedName>
        <fullName evidence="1">Uncharacterized protein</fullName>
    </submittedName>
</protein>
<feature type="non-terminal residue" evidence="1">
    <location>
        <position position="122"/>
    </location>
</feature>
<dbReference type="OrthoDB" id="10486026at2759"/>
<evidence type="ECO:0000313" key="1">
    <source>
        <dbReference type="EMBL" id="PNH03182.1"/>
    </source>
</evidence>
<name>A0A2J7ZSD2_9CHLO</name>
<evidence type="ECO:0000313" key="2">
    <source>
        <dbReference type="Proteomes" id="UP000236333"/>
    </source>
</evidence>
<proteinExistence type="predicted"/>
<comment type="caution">
    <text evidence="1">The sequence shown here is derived from an EMBL/GenBank/DDBJ whole genome shotgun (WGS) entry which is preliminary data.</text>
</comment>
<dbReference type="AlphaFoldDB" id="A0A2J7ZSD2"/>
<accession>A0A2J7ZSD2</accession>
<organism evidence="1 2">
    <name type="scientific">Tetrabaena socialis</name>
    <dbReference type="NCBI Taxonomy" id="47790"/>
    <lineage>
        <taxon>Eukaryota</taxon>
        <taxon>Viridiplantae</taxon>
        <taxon>Chlorophyta</taxon>
        <taxon>core chlorophytes</taxon>
        <taxon>Chlorophyceae</taxon>
        <taxon>CS clade</taxon>
        <taxon>Chlamydomonadales</taxon>
        <taxon>Tetrabaenaceae</taxon>
        <taxon>Tetrabaena</taxon>
    </lineage>
</organism>
<sequence>MALFGKTKDRMKLSKQQRLAGVAMALLLIIQTPTYSFKVEFSDDSVRTVHMGPLETLMLAVLRTHPEITHEVTYLLVPGAWFKTIAANVDACWVNTEFLVPCDWSALWDLRALHAKADITDK</sequence>
<gene>
    <name evidence="1" type="ORF">TSOC_010769</name>
</gene>
<reference evidence="1 2" key="1">
    <citation type="journal article" date="2017" name="Mol. Biol. Evol.">
        <title>The 4-celled Tetrabaena socialis nuclear genome reveals the essential components for genetic control of cell number at the origin of multicellularity in the volvocine lineage.</title>
        <authorList>
            <person name="Featherston J."/>
            <person name="Arakaki Y."/>
            <person name="Hanschen E.R."/>
            <person name="Ferris P.J."/>
            <person name="Michod R.E."/>
            <person name="Olson B.J.S.C."/>
            <person name="Nozaki H."/>
            <person name="Durand P.M."/>
        </authorList>
    </citation>
    <scope>NUCLEOTIDE SEQUENCE [LARGE SCALE GENOMIC DNA]</scope>
    <source>
        <strain evidence="1 2">NIES-571</strain>
    </source>
</reference>
<dbReference type="Proteomes" id="UP000236333">
    <property type="component" value="Unassembled WGS sequence"/>
</dbReference>